<dbReference type="Proteomes" id="UP000238007">
    <property type="component" value="Unassembled WGS sequence"/>
</dbReference>
<proteinExistence type="predicted"/>
<dbReference type="InterPro" id="IPR016130">
    <property type="entry name" value="Tyr_Pase_AS"/>
</dbReference>
<comment type="caution">
    <text evidence="2">The sequence shown here is derived from an EMBL/GenBank/DDBJ whole genome shotgun (WGS) entry which is preliminary data.</text>
</comment>
<dbReference type="PROSITE" id="PS50056">
    <property type="entry name" value="TYR_PHOSPHATASE_2"/>
    <property type="match status" value="1"/>
</dbReference>
<dbReference type="Gene3D" id="3.90.190.10">
    <property type="entry name" value="Protein tyrosine phosphatase superfamily"/>
    <property type="match status" value="1"/>
</dbReference>
<dbReference type="Pfam" id="PF22785">
    <property type="entry name" value="Tc-R-P"/>
    <property type="match status" value="1"/>
</dbReference>
<evidence type="ECO:0000313" key="3">
    <source>
        <dbReference type="Proteomes" id="UP000238007"/>
    </source>
</evidence>
<dbReference type="InterPro" id="IPR029021">
    <property type="entry name" value="Prot-tyrosine_phosphatase-like"/>
</dbReference>
<evidence type="ECO:0000313" key="2">
    <source>
        <dbReference type="EMBL" id="PRY78109.1"/>
    </source>
</evidence>
<dbReference type="PROSITE" id="PS00383">
    <property type="entry name" value="TYR_PHOSPHATASE_1"/>
    <property type="match status" value="1"/>
</dbReference>
<dbReference type="InterPro" id="IPR050561">
    <property type="entry name" value="PTP"/>
</dbReference>
<accession>A0A2T0W021</accession>
<dbReference type="AlphaFoldDB" id="A0A2T0W021"/>
<keyword evidence="3" id="KW-1185">Reference proteome</keyword>
<dbReference type="OrthoDB" id="9806482at2"/>
<name>A0A2T0W021_9RHOB</name>
<dbReference type="EMBL" id="PVTP01000004">
    <property type="protein sequence ID" value="PRY78109.1"/>
    <property type="molecule type" value="Genomic_DNA"/>
</dbReference>
<reference evidence="2 3" key="1">
    <citation type="submission" date="2018-03" db="EMBL/GenBank/DDBJ databases">
        <title>Genomic Encyclopedia of Archaeal and Bacterial Type Strains, Phase II (KMG-II): from individual species to whole genera.</title>
        <authorList>
            <person name="Goeker M."/>
        </authorList>
    </citation>
    <scope>NUCLEOTIDE SEQUENCE [LARGE SCALE GENOMIC DNA]</scope>
    <source>
        <strain evidence="2 3">DSM 101533</strain>
    </source>
</reference>
<dbReference type="FunFam" id="3.90.190.10:FF:000157">
    <property type="entry name" value="Protein-tyrosine phosphatase"/>
    <property type="match status" value="1"/>
</dbReference>
<dbReference type="PANTHER" id="PTHR23339">
    <property type="entry name" value="TYROSINE SPECIFIC PROTEIN PHOSPHATASE AND DUAL SPECIFICITY PROTEIN PHOSPHATASE"/>
    <property type="match status" value="1"/>
</dbReference>
<dbReference type="InterPro" id="IPR000387">
    <property type="entry name" value="Tyr_Pase_dom"/>
</dbReference>
<evidence type="ECO:0000259" key="1">
    <source>
        <dbReference type="PROSITE" id="PS50056"/>
    </source>
</evidence>
<feature type="domain" description="Tyrosine specific protein phosphatases" evidence="1">
    <location>
        <begin position="85"/>
        <end position="152"/>
    </location>
</feature>
<sequence length="157" mass="16809">MSDFAVYSLAVGGGELALAPVPGTSGSYPCDLAVVQAWGPAIVLSMTTMSELEQFGAGQFGEDLLDAGIAWLHLPVPDFGVPRQLDWSKVRDSVFEHLSAGRRVLVHCKGGCGRSGMIVLRLMIAAGEDPDAALMRLRRARLCAVETLAQLEWARRG</sequence>
<gene>
    <name evidence="2" type="ORF">CLV80_10471</name>
</gene>
<dbReference type="SUPFAM" id="SSF52799">
    <property type="entry name" value="(Phosphotyrosine protein) phosphatases II"/>
    <property type="match status" value="1"/>
</dbReference>
<organism evidence="2 3">
    <name type="scientific">Yoonia maritima</name>
    <dbReference type="NCBI Taxonomy" id="1435347"/>
    <lineage>
        <taxon>Bacteria</taxon>
        <taxon>Pseudomonadati</taxon>
        <taxon>Pseudomonadota</taxon>
        <taxon>Alphaproteobacteria</taxon>
        <taxon>Rhodobacterales</taxon>
        <taxon>Paracoccaceae</taxon>
        <taxon>Yoonia</taxon>
    </lineage>
</organism>
<protein>
    <submittedName>
        <fullName evidence="2">Cyclin-dependent kinase inhibitor 3 (CDKN3)</fullName>
    </submittedName>
</protein>